<dbReference type="AlphaFoldDB" id="A0A8J7FIR6"/>
<dbReference type="RefSeq" id="WP_193926079.1">
    <property type="nucleotide sequence ID" value="NZ_JADEWL010000251.1"/>
</dbReference>
<comment type="caution">
    <text evidence="1">The sequence shown here is derived from an EMBL/GenBank/DDBJ whole genome shotgun (WGS) entry which is preliminary data.</text>
</comment>
<reference evidence="1" key="1">
    <citation type="submission" date="2020-10" db="EMBL/GenBank/DDBJ databases">
        <authorList>
            <person name="Castelo-Branco R."/>
            <person name="Eusebio N."/>
            <person name="Adriana R."/>
            <person name="Vieira A."/>
            <person name="Brugerolle De Fraissinette N."/>
            <person name="Rezende De Castro R."/>
            <person name="Schneider M.P."/>
            <person name="Vasconcelos V."/>
            <person name="Leao P.N."/>
        </authorList>
    </citation>
    <scope>NUCLEOTIDE SEQUENCE</scope>
    <source>
        <strain evidence="1">LEGE 06105</strain>
    </source>
</reference>
<dbReference type="Proteomes" id="UP000620559">
    <property type="component" value="Unassembled WGS sequence"/>
</dbReference>
<proteinExistence type="predicted"/>
<organism evidence="1 2">
    <name type="scientific">Plectonema cf. radiosum LEGE 06105</name>
    <dbReference type="NCBI Taxonomy" id="945769"/>
    <lineage>
        <taxon>Bacteria</taxon>
        <taxon>Bacillati</taxon>
        <taxon>Cyanobacteriota</taxon>
        <taxon>Cyanophyceae</taxon>
        <taxon>Oscillatoriophycideae</taxon>
        <taxon>Oscillatoriales</taxon>
        <taxon>Microcoleaceae</taxon>
        <taxon>Plectonema</taxon>
    </lineage>
</organism>
<evidence type="ECO:0000313" key="1">
    <source>
        <dbReference type="EMBL" id="MBE9217073.1"/>
    </source>
</evidence>
<sequence>MSIIALRAWYIEKYEPIPELEKRQPDIRISKKSLLKSALRADFLEDSNEVKNSTWFRRYLEGDEIEFYIEGSGGYCVANIDLISHEIYFTKQALLAQLEPTIFLSYQNEYPEASDALREGLLDSLDKLNLRSRLPLKLIESIRPKDAPMRLGSSMMRKIRRSLLFIADATPITSVDNGKEKPLLLPSANTCIEIGYAIQSKRSEQILLAQMQREDKNGQFPFDLTTTQIMQFKDSKELNKILPQTIQTILARFRLFA</sequence>
<evidence type="ECO:0000313" key="2">
    <source>
        <dbReference type="Proteomes" id="UP000620559"/>
    </source>
</evidence>
<accession>A0A8J7FIR6</accession>
<gene>
    <name evidence="1" type="ORF">IQ247_31235</name>
</gene>
<protein>
    <submittedName>
        <fullName evidence="1">Uncharacterized protein</fullName>
    </submittedName>
</protein>
<dbReference type="EMBL" id="JADEWL010000251">
    <property type="protein sequence ID" value="MBE9217073.1"/>
    <property type="molecule type" value="Genomic_DNA"/>
</dbReference>
<keyword evidence="2" id="KW-1185">Reference proteome</keyword>
<name>A0A8J7FIR6_9CYAN</name>